<comment type="caution">
    <text evidence="7">The sequence shown here is derived from an EMBL/GenBank/DDBJ whole genome shotgun (WGS) entry which is preliminary data.</text>
</comment>
<dbReference type="PANTHER" id="PTHR11062">
    <property type="entry name" value="EXOSTOSIN HEPARAN SULFATE GLYCOSYLTRANSFERASE -RELATED"/>
    <property type="match status" value="1"/>
</dbReference>
<evidence type="ECO:0000256" key="1">
    <source>
        <dbReference type="ARBA" id="ARBA00004323"/>
    </source>
</evidence>
<evidence type="ECO:0000256" key="3">
    <source>
        <dbReference type="ARBA" id="ARBA00023034"/>
    </source>
</evidence>
<evidence type="ECO:0000259" key="6">
    <source>
        <dbReference type="Pfam" id="PF03016"/>
    </source>
</evidence>
<evidence type="ECO:0000313" key="7">
    <source>
        <dbReference type="EMBL" id="KAK9808075.1"/>
    </source>
</evidence>
<dbReference type="GO" id="GO:0016757">
    <property type="term" value="F:glycosyltransferase activity"/>
    <property type="evidence" value="ECO:0007669"/>
    <property type="project" value="InterPro"/>
</dbReference>
<proteinExistence type="inferred from homology"/>
<feature type="signal peptide" evidence="5">
    <location>
        <begin position="1"/>
        <end position="19"/>
    </location>
</feature>
<sequence length="464" mass="52622">MLGVAAVAAIVLLADTCAGQSTASRRHAGPSKPAIYIYDLPQSFQNGTRVRSLELYDWWGYGSEKRIPEMLELAGHRTLDAETADYFLVPAWIYGISHQPYIRELEYEDMEYPPPELLAIRAVLDYIRDKWPHWDAKGGKDHIWTMSADHGFCGLSMAGPTPGMISSSVILTQWGLMNFETHCEVEDRIMNFGDCGDRKLIKQMAAKGQVRLDRLPCFNPYKDIAVPSPAWDHDESAGPRREMQEEDEVYTEDGRLVMDVMSDVKNHTLFFVGGARWDTPDYSHGVRQTLFRLFNDTPGFRLVEKKGGDNPLSHKAMMREMGRSHFCLAPAGDGYETRLKLAVNVGCIPLVIQDEIQVAFEDVLPYKDFAIRLGQHMLYRLPEILGDLLSQKREHADKPMLVEAMRRRLSCASQFLNWHAEGRAVEALACSLLKRLHGDAVRPEMNWDRCQLHCEVPPTKTSPV</sequence>
<accession>A0AAW1PE10</accession>
<feature type="region of interest" description="Disordered" evidence="4">
    <location>
        <begin position="229"/>
        <end position="248"/>
    </location>
</feature>
<keyword evidence="5" id="KW-0732">Signal</keyword>
<organism evidence="7 8">
    <name type="scientific">Symbiochloris irregularis</name>
    <dbReference type="NCBI Taxonomy" id="706552"/>
    <lineage>
        <taxon>Eukaryota</taxon>
        <taxon>Viridiplantae</taxon>
        <taxon>Chlorophyta</taxon>
        <taxon>core chlorophytes</taxon>
        <taxon>Trebouxiophyceae</taxon>
        <taxon>Trebouxiales</taxon>
        <taxon>Trebouxiaceae</taxon>
        <taxon>Symbiochloris</taxon>
    </lineage>
</organism>
<feature type="compositionally biased region" description="Basic and acidic residues" evidence="4">
    <location>
        <begin position="231"/>
        <end position="243"/>
    </location>
</feature>
<dbReference type="InterPro" id="IPR004263">
    <property type="entry name" value="Exostosin"/>
</dbReference>
<reference evidence="7 8" key="1">
    <citation type="journal article" date="2024" name="Nat. Commun.">
        <title>Phylogenomics reveals the evolutionary origins of lichenization in chlorophyte algae.</title>
        <authorList>
            <person name="Puginier C."/>
            <person name="Libourel C."/>
            <person name="Otte J."/>
            <person name="Skaloud P."/>
            <person name="Haon M."/>
            <person name="Grisel S."/>
            <person name="Petersen M."/>
            <person name="Berrin J.G."/>
            <person name="Delaux P.M."/>
            <person name="Dal Grande F."/>
            <person name="Keller J."/>
        </authorList>
    </citation>
    <scope>NUCLEOTIDE SEQUENCE [LARGE SCALE GENOMIC DNA]</scope>
    <source>
        <strain evidence="7 8">SAG 2036</strain>
    </source>
</reference>
<keyword evidence="8" id="KW-1185">Reference proteome</keyword>
<evidence type="ECO:0000313" key="8">
    <source>
        <dbReference type="Proteomes" id="UP001465755"/>
    </source>
</evidence>
<evidence type="ECO:0000256" key="4">
    <source>
        <dbReference type="SAM" id="MobiDB-lite"/>
    </source>
</evidence>
<comment type="subcellular location">
    <subcellularLocation>
        <location evidence="1">Golgi apparatus membrane</location>
        <topology evidence="1">Single-pass type II membrane protein</topology>
    </subcellularLocation>
</comment>
<gene>
    <name evidence="7" type="ORF">WJX73_003049</name>
</gene>
<dbReference type="Pfam" id="PF03016">
    <property type="entry name" value="Exostosin_GT47"/>
    <property type="match status" value="1"/>
</dbReference>
<dbReference type="PANTHER" id="PTHR11062:SF281">
    <property type="entry name" value="EXOSTOSIN-LIKE 2"/>
    <property type="match status" value="1"/>
</dbReference>
<protein>
    <recommendedName>
        <fullName evidence="6">Exostosin GT47 domain-containing protein</fullName>
    </recommendedName>
</protein>
<keyword evidence="3" id="KW-0333">Golgi apparatus</keyword>
<comment type="similarity">
    <text evidence="2">Belongs to the glycosyltransferase 47 family.</text>
</comment>
<feature type="domain" description="Exostosin GT47" evidence="6">
    <location>
        <begin position="32"/>
        <end position="385"/>
    </location>
</feature>
<dbReference type="AlphaFoldDB" id="A0AAW1PE10"/>
<evidence type="ECO:0000256" key="5">
    <source>
        <dbReference type="SAM" id="SignalP"/>
    </source>
</evidence>
<evidence type="ECO:0000256" key="2">
    <source>
        <dbReference type="ARBA" id="ARBA00010271"/>
    </source>
</evidence>
<name>A0AAW1PE10_9CHLO</name>
<dbReference type="GO" id="GO:0000139">
    <property type="term" value="C:Golgi membrane"/>
    <property type="evidence" value="ECO:0007669"/>
    <property type="project" value="UniProtKB-SubCell"/>
</dbReference>
<dbReference type="InterPro" id="IPR040911">
    <property type="entry name" value="Exostosin_GT47"/>
</dbReference>
<dbReference type="Proteomes" id="UP001465755">
    <property type="component" value="Unassembled WGS sequence"/>
</dbReference>
<feature type="chain" id="PRO_5043856008" description="Exostosin GT47 domain-containing protein" evidence="5">
    <location>
        <begin position="20"/>
        <end position="464"/>
    </location>
</feature>
<dbReference type="EMBL" id="JALJOQ010000027">
    <property type="protein sequence ID" value="KAK9808075.1"/>
    <property type="molecule type" value="Genomic_DNA"/>
</dbReference>